<dbReference type="Proteomes" id="UP000332933">
    <property type="component" value="Unassembled WGS sequence"/>
</dbReference>
<keyword evidence="3" id="KW-1185">Reference proteome</keyword>
<sequence>MTTLPIIFDERLPKRGGRWTPEEDALARRIAKDLNAGLVLDIASTDAKTVRQYLARVLHCDPMRVSKKFPKKGQDPFFRVLSNEKYVKNEDALARLSKVTRFSRQKKLEALVANFVASLSTSESLDVSSLFESPLLPLQPPNCCQASLDSDPDSGHAIEDEVILASRDPCIFLGSKPIVSISTVDVNAFCLGDVEQVKFLSEIASDTFWCINPTSCDVITL</sequence>
<dbReference type="PANTHER" id="PTHR35213">
    <property type="entry name" value="RING-TYPE DOMAIN-CONTAINING PROTEIN-RELATED"/>
    <property type="match status" value="1"/>
</dbReference>
<proteinExistence type="predicted"/>
<dbReference type="EMBL" id="VJMH01000120">
    <property type="protein sequence ID" value="KAF0718790.1"/>
    <property type="molecule type" value="Genomic_DNA"/>
</dbReference>
<dbReference type="OrthoDB" id="206902at2759"/>
<organism evidence="2 3">
    <name type="scientific">Aphanomyces stellatus</name>
    <dbReference type="NCBI Taxonomy" id="120398"/>
    <lineage>
        <taxon>Eukaryota</taxon>
        <taxon>Sar</taxon>
        <taxon>Stramenopiles</taxon>
        <taxon>Oomycota</taxon>
        <taxon>Saprolegniomycetes</taxon>
        <taxon>Saprolegniales</taxon>
        <taxon>Verrucalvaceae</taxon>
        <taxon>Aphanomyces</taxon>
    </lineage>
</organism>
<reference evidence="1" key="2">
    <citation type="submission" date="2019-06" db="EMBL/GenBank/DDBJ databases">
        <title>Genomics analysis of Aphanomyces spp. identifies a new class of oomycete effector associated with host adaptation.</title>
        <authorList>
            <person name="Gaulin E."/>
        </authorList>
    </citation>
    <scope>NUCLEOTIDE SEQUENCE</scope>
    <source>
        <strain evidence="1">CBS 578.67</strain>
    </source>
</reference>
<evidence type="ECO:0000313" key="2">
    <source>
        <dbReference type="EMBL" id="VFT78702.1"/>
    </source>
</evidence>
<dbReference type="AlphaFoldDB" id="A0A485K7Y6"/>
<accession>A0A485K7Y6</accession>
<protein>
    <submittedName>
        <fullName evidence="2">Aste57867_1486 protein</fullName>
    </submittedName>
</protein>
<evidence type="ECO:0000313" key="3">
    <source>
        <dbReference type="Proteomes" id="UP000332933"/>
    </source>
</evidence>
<reference evidence="2 3" key="1">
    <citation type="submission" date="2019-03" db="EMBL/GenBank/DDBJ databases">
        <authorList>
            <person name="Gaulin E."/>
            <person name="Dumas B."/>
        </authorList>
    </citation>
    <scope>NUCLEOTIDE SEQUENCE [LARGE SCALE GENOMIC DNA]</scope>
    <source>
        <strain evidence="2">CBS 568.67</strain>
    </source>
</reference>
<gene>
    <name evidence="2" type="primary">Aste57867_1486</name>
    <name evidence="1" type="ORF">As57867_001485</name>
    <name evidence="2" type="ORF">ASTE57867_1486</name>
</gene>
<name>A0A485K7Y6_9STRA</name>
<dbReference type="EMBL" id="CAADRA010000120">
    <property type="protein sequence ID" value="VFT78702.1"/>
    <property type="molecule type" value="Genomic_DNA"/>
</dbReference>
<evidence type="ECO:0000313" key="1">
    <source>
        <dbReference type="EMBL" id="KAF0718790.1"/>
    </source>
</evidence>